<reference evidence="3 4" key="1">
    <citation type="submission" date="2014-06" db="EMBL/GenBank/DDBJ databases">
        <authorList>
            <person name="Swart Estienne"/>
        </authorList>
    </citation>
    <scope>NUCLEOTIDE SEQUENCE [LARGE SCALE GENOMIC DNA]</scope>
    <source>
        <strain evidence="3 4">130c</strain>
    </source>
</reference>
<dbReference type="Proteomes" id="UP000039865">
    <property type="component" value="Unassembled WGS sequence"/>
</dbReference>
<protein>
    <submittedName>
        <fullName evidence="3">Uncharacterized protein</fullName>
    </submittedName>
</protein>
<proteinExistence type="predicted"/>
<evidence type="ECO:0000256" key="2">
    <source>
        <dbReference type="SAM" id="MobiDB-lite"/>
    </source>
</evidence>
<evidence type="ECO:0000313" key="3">
    <source>
        <dbReference type="EMBL" id="CDW90440.1"/>
    </source>
</evidence>
<dbReference type="InParanoid" id="A0A078B7G8"/>
<accession>A0A078B7G8</accession>
<name>A0A078B7G8_STYLE</name>
<evidence type="ECO:0000313" key="4">
    <source>
        <dbReference type="Proteomes" id="UP000039865"/>
    </source>
</evidence>
<feature type="region of interest" description="Disordered" evidence="2">
    <location>
        <begin position="276"/>
        <end position="305"/>
    </location>
</feature>
<feature type="coiled-coil region" evidence="1">
    <location>
        <begin position="175"/>
        <end position="202"/>
    </location>
</feature>
<dbReference type="EMBL" id="CCKQ01018470">
    <property type="protein sequence ID" value="CDW90440.1"/>
    <property type="molecule type" value="Genomic_DNA"/>
</dbReference>
<feature type="compositionally biased region" description="Polar residues" evidence="2">
    <location>
        <begin position="282"/>
        <end position="294"/>
    </location>
</feature>
<evidence type="ECO:0000256" key="1">
    <source>
        <dbReference type="SAM" id="Coils"/>
    </source>
</evidence>
<sequence length="319" mass="37969">METLTSEQIKQTVLDQDIRSLVYQKLIDNIEILNNQTNKVISNVNQFCQISNASFADFNLEQLDDNLKSLKLSKSILLLNKLVTSQQEYIISMENKYKELQSIRIVQLNDFSFLNYEMLLDDKIMISDKFKHLIQSFTKQFDLKEVFEKMFGQYLDQLKNHENTNQSEYDLRVQLLNQQKQYKGLELKLQQMKLEYQQQLELNYKEIQTIQLLNQQHVNIQDSIEVQTKNLGNFDKLNRQFRSQEQYLKEQHNIIQDQIQTATFIIEQQAKGKVKHSKQKINDFNNKNSSQRYSDSSEWKEQSLSQPRFGQCFIASRHK</sequence>
<organism evidence="3 4">
    <name type="scientific">Stylonychia lemnae</name>
    <name type="common">Ciliate</name>
    <dbReference type="NCBI Taxonomy" id="5949"/>
    <lineage>
        <taxon>Eukaryota</taxon>
        <taxon>Sar</taxon>
        <taxon>Alveolata</taxon>
        <taxon>Ciliophora</taxon>
        <taxon>Intramacronucleata</taxon>
        <taxon>Spirotrichea</taxon>
        <taxon>Stichotrichia</taxon>
        <taxon>Sporadotrichida</taxon>
        <taxon>Oxytrichidae</taxon>
        <taxon>Stylonychinae</taxon>
        <taxon>Stylonychia</taxon>
    </lineage>
</organism>
<keyword evidence="1" id="KW-0175">Coiled coil</keyword>
<dbReference type="AlphaFoldDB" id="A0A078B7G8"/>
<gene>
    <name evidence="3" type="primary">Contig12845.g13705</name>
    <name evidence="3" type="ORF">STYLEM_19583</name>
</gene>
<keyword evidence="4" id="KW-1185">Reference proteome</keyword>